<dbReference type="AlphaFoldDB" id="A0A5C6U4C6"/>
<proteinExistence type="predicted"/>
<evidence type="ECO:0000313" key="2">
    <source>
        <dbReference type="Proteomes" id="UP000321832"/>
    </source>
</evidence>
<keyword evidence="2" id="KW-1185">Reference proteome</keyword>
<sequence>MNPFLSLMLPNSTGWRRNAHAAMPRQPRPQRLPDIVVDNGMLYRSECFAEDLQQAASDAALADLFPMLRVRRPAAAAAR</sequence>
<name>A0A5C6U4C6_9BURK</name>
<reference evidence="1 2" key="1">
    <citation type="submission" date="2019-08" db="EMBL/GenBank/DDBJ databases">
        <authorList>
            <person name="Khan S.A."/>
            <person name="Jeon C.O."/>
            <person name="Jeong S.E."/>
        </authorList>
    </citation>
    <scope>NUCLEOTIDE SEQUENCE [LARGE SCALE GENOMIC DNA]</scope>
    <source>
        <strain evidence="2">IMCC1728</strain>
    </source>
</reference>
<accession>A0A5C6U4C6</accession>
<evidence type="ECO:0000313" key="1">
    <source>
        <dbReference type="EMBL" id="TXC66626.1"/>
    </source>
</evidence>
<dbReference type="EMBL" id="VOPW01000001">
    <property type="protein sequence ID" value="TXC66626.1"/>
    <property type="molecule type" value="Genomic_DNA"/>
</dbReference>
<organism evidence="1 2">
    <name type="scientific">Piscinibacter aquaticus</name>
    <dbReference type="NCBI Taxonomy" id="392597"/>
    <lineage>
        <taxon>Bacteria</taxon>
        <taxon>Pseudomonadati</taxon>
        <taxon>Pseudomonadota</taxon>
        <taxon>Betaproteobacteria</taxon>
        <taxon>Burkholderiales</taxon>
        <taxon>Sphaerotilaceae</taxon>
        <taxon>Piscinibacter</taxon>
    </lineage>
</organism>
<comment type="caution">
    <text evidence="1">The sequence shown here is derived from an EMBL/GenBank/DDBJ whole genome shotgun (WGS) entry which is preliminary data.</text>
</comment>
<dbReference type="Proteomes" id="UP000321832">
    <property type="component" value="Unassembled WGS sequence"/>
</dbReference>
<protein>
    <submittedName>
        <fullName evidence="1">Uncharacterized protein</fullName>
    </submittedName>
</protein>
<gene>
    <name evidence="1" type="ORF">FSC37_14740</name>
</gene>